<evidence type="ECO:0000313" key="2">
    <source>
        <dbReference type="Proteomes" id="UP000006242"/>
    </source>
</evidence>
<dbReference type="EMBL" id="AFNV02000008">
    <property type="protein sequence ID" value="ERJ19690.1"/>
    <property type="molecule type" value="Genomic_DNA"/>
</dbReference>
<proteinExistence type="predicted"/>
<reference evidence="1 2" key="1">
    <citation type="journal article" date="2011" name="J. Bacteriol.">
        <title>Genome sequence of Salinisphaera shabanensis, a gammaproteobacterium from the harsh, variable environment of the brine-seawater interface of the Shaban Deep in the Red Sea.</title>
        <authorList>
            <person name="Antunes A."/>
            <person name="Alam I."/>
            <person name="Bajic V.B."/>
            <person name="Stingl U."/>
        </authorList>
    </citation>
    <scope>NUCLEOTIDE SEQUENCE [LARGE SCALE GENOMIC DNA]</scope>
    <source>
        <strain evidence="1 2">E1L3A</strain>
    </source>
</reference>
<protein>
    <submittedName>
        <fullName evidence="1">Uncharacterized protein</fullName>
    </submittedName>
</protein>
<dbReference type="NCBIfam" id="NF033831">
    <property type="entry name" value="sce7725_fam"/>
    <property type="match status" value="1"/>
</dbReference>
<name>U2EPF5_9GAMM</name>
<dbReference type="STRING" id="1033802.SSPSH_001460"/>
<keyword evidence="2" id="KW-1185">Reference proteome</keyword>
<dbReference type="eggNOG" id="ENOG502ZAXQ">
    <property type="taxonomic scope" value="Bacteria"/>
</dbReference>
<sequence length="309" mass="35191">MYYPYVRGKQYELITIRENASLLADAGFTPIIEPVKEKLDTLDRALSTVREAGGDAIVVINPRYGHHHEGGNEIVASLNAQDQYDGIVPGLLLKEEMSVDEVITWLEAVPRHNVTLIHAGFTEGRLLSEACRNEPRINRHIFFEEHGKLYQRYFPTGERILLRDGFKRRRNADHPPTEHFSDLHVTYRYENMDGFGDFLIVGDDYVEGGGPAYAIAIHLTFIDTEQDDQMFIHHFKSDTQDTPTDPAGKFKEALDKLIHALGNGDSKLIETPAIREFRELHARAHFPGLGYVKKLSMNHHIQTLATYLQ</sequence>
<evidence type="ECO:0000313" key="1">
    <source>
        <dbReference type="EMBL" id="ERJ19690.1"/>
    </source>
</evidence>
<dbReference type="Proteomes" id="UP000006242">
    <property type="component" value="Unassembled WGS sequence"/>
</dbReference>
<dbReference type="InterPro" id="IPR047727">
    <property type="entry name" value="Sce7725-like"/>
</dbReference>
<comment type="caution">
    <text evidence="1">The sequence shown here is derived from an EMBL/GenBank/DDBJ whole genome shotgun (WGS) entry which is preliminary data.</text>
</comment>
<dbReference type="OrthoDB" id="8910160at2"/>
<accession>U2EPF5</accession>
<organism evidence="1 2">
    <name type="scientific">Salinisphaera shabanensis E1L3A</name>
    <dbReference type="NCBI Taxonomy" id="1033802"/>
    <lineage>
        <taxon>Bacteria</taxon>
        <taxon>Pseudomonadati</taxon>
        <taxon>Pseudomonadota</taxon>
        <taxon>Gammaproteobacteria</taxon>
        <taxon>Salinisphaerales</taxon>
        <taxon>Salinisphaeraceae</taxon>
        <taxon>Salinisphaera</taxon>
    </lineage>
</organism>
<reference evidence="1 2" key="2">
    <citation type="journal article" date="2013" name="PLoS ONE">
        <title>INDIGO - INtegrated Data Warehouse of MIcrobial GenOmes with Examples from the Red Sea Extremophiles.</title>
        <authorList>
            <person name="Alam I."/>
            <person name="Antunes A."/>
            <person name="Kamau A.A."/>
            <person name="Ba Alawi W."/>
            <person name="Kalkatawi M."/>
            <person name="Stingl U."/>
            <person name="Bajic V.B."/>
        </authorList>
    </citation>
    <scope>NUCLEOTIDE SEQUENCE [LARGE SCALE GENOMIC DNA]</scope>
    <source>
        <strain evidence="1 2">E1L3A</strain>
    </source>
</reference>
<dbReference type="AlphaFoldDB" id="U2EPF5"/>
<gene>
    <name evidence="1" type="ORF">SSPSH_001460</name>
</gene>
<dbReference type="RefSeq" id="WP_006912959.1">
    <property type="nucleotide sequence ID" value="NZ_AFNV02000008.1"/>
</dbReference>